<feature type="transmembrane region" description="Helical" evidence="1">
    <location>
        <begin position="6"/>
        <end position="26"/>
    </location>
</feature>
<dbReference type="Pfam" id="PF16955">
    <property type="entry name" value="OFeT_1"/>
    <property type="match status" value="1"/>
</dbReference>
<keyword evidence="1" id="KW-0472">Membrane</keyword>
<feature type="transmembrane region" description="Helical" evidence="1">
    <location>
        <begin position="208"/>
        <end position="228"/>
    </location>
</feature>
<feature type="transmembrane region" description="Helical" evidence="1">
    <location>
        <begin position="125"/>
        <end position="143"/>
    </location>
</feature>
<dbReference type="InterPro" id="IPR031594">
    <property type="entry name" value="OFeT_1"/>
</dbReference>
<organism evidence="2 3">
    <name type="scientific">Kribbella alba</name>
    <dbReference type="NCBI Taxonomy" id="190197"/>
    <lineage>
        <taxon>Bacteria</taxon>
        <taxon>Bacillati</taxon>
        <taxon>Actinomycetota</taxon>
        <taxon>Actinomycetes</taxon>
        <taxon>Propionibacteriales</taxon>
        <taxon>Kribbellaceae</taxon>
        <taxon>Kribbella</taxon>
    </lineage>
</organism>
<dbReference type="EMBL" id="BAAANE010000007">
    <property type="protein sequence ID" value="GAA1648126.1"/>
    <property type="molecule type" value="Genomic_DNA"/>
</dbReference>
<keyword evidence="3" id="KW-1185">Reference proteome</keyword>
<reference evidence="2 3" key="1">
    <citation type="journal article" date="2019" name="Int. J. Syst. Evol. Microbiol.">
        <title>The Global Catalogue of Microorganisms (GCM) 10K type strain sequencing project: providing services to taxonomists for standard genome sequencing and annotation.</title>
        <authorList>
            <consortium name="The Broad Institute Genomics Platform"/>
            <consortium name="The Broad Institute Genome Sequencing Center for Infectious Disease"/>
            <person name="Wu L."/>
            <person name="Ma J."/>
        </authorList>
    </citation>
    <scope>NUCLEOTIDE SEQUENCE [LARGE SCALE GENOMIC DNA]</scope>
    <source>
        <strain evidence="2 3">JCM 14306</strain>
    </source>
</reference>
<sequence>MTGSSVFVTTFLAAAVEVIEMVIIVVGVGSVRGWRSTWFGAISSLAVLAVLVLGVGTALTAVPINALRLVVGSLLLVFGLQWLRKGIRRVSANGFRGMGERTAPAEQIPDHGVDWTAFVLSFKGVLLEGLEITFIVVSFGVAAQQLGSAVLGAVLAFVVVASAGMLASRVVQRIPRSALQLLVGTLLSSFGTFWAVEGMGINWPGSDAAILALVAWYALAAVSYVGLLRRAGRKLTTREVVV</sequence>
<feature type="transmembrane region" description="Helical" evidence="1">
    <location>
        <begin position="149"/>
        <end position="167"/>
    </location>
</feature>
<accession>A0ABN2FJJ6</accession>
<evidence type="ECO:0000313" key="3">
    <source>
        <dbReference type="Proteomes" id="UP001501319"/>
    </source>
</evidence>
<evidence type="ECO:0000313" key="2">
    <source>
        <dbReference type="EMBL" id="GAA1648126.1"/>
    </source>
</evidence>
<feature type="transmembrane region" description="Helical" evidence="1">
    <location>
        <begin position="179"/>
        <end position="196"/>
    </location>
</feature>
<gene>
    <name evidence="2" type="ORF">GCM10009744_44330</name>
</gene>
<protein>
    <recommendedName>
        <fullName evidence="4">GDT1 family protein</fullName>
    </recommendedName>
</protein>
<dbReference type="RefSeq" id="WP_344113786.1">
    <property type="nucleotide sequence ID" value="NZ_BAAANE010000007.1"/>
</dbReference>
<name>A0ABN2FJJ6_9ACTN</name>
<feature type="transmembrane region" description="Helical" evidence="1">
    <location>
        <begin position="38"/>
        <end position="59"/>
    </location>
</feature>
<evidence type="ECO:0008006" key="4">
    <source>
        <dbReference type="Google" id="ProtNLM"/>
    </source>
</evidence>
<feature type="transmembrane region" description="Helical" evidence="1">
    <location>
        <begin position="65"/>
        <end position="83"/>
    </location>
</feature>
<keyword evidence="1" id="KW-1133">Transmembrane helix</keyword>
<proteinExistence type="predicted"/>
<dbReference type="Proteomes" id="UP001501319">
    <property type="component" value="Unassembled WGS sequence"/>
</dbReference>
<evidence type="ECO:0000256" key="1">
    <source>
        <dbReference type="SAM" id="Phobius"/>
    </source>
</evidence>
<keyword evidence="1" id="KW-0812">Transmembrane</keyword>
<comment type="caution">
    <text evidence="2">The sequence shown here is derived from an EMBL/GenBank/DDBJ whole genome shotgun (WGS) entry which is preliminary data.</text>
</comment>